<comment type="caution">
    <text evidence="2">The sequence shown here is derived from an EMBL/GenBank/DDBJ whole genome shotgun (WGS) entry which is preliminary data.</text>
</comment>
<dbReference type="AlphaFoldDB" id="A0AA36IWP7"/>
<name>A0AA36IWP7_9DINO</name>
<keyword evidence="3" id="KW-1185">Reference proteome</keyword>
<dbReference type="Proteomes" id="UP001178507">
    <property type="component" value="Unassembled WGS sequence"/>
</dbReference>
<protein>
    <submittedName>
        <fullName evidence="2">Uncharacterized protein</fullName>
    </submittedName>
</protein>
<feature type="non-terminal residue" evidence="2">
    <location>
        <position position="1"/>
    </location>
</feature>
<evidence type="ECO:0000313" key="2">
    <source>
        <dbReference type="EMBL" id="CAJ1395387.1"/>
    </source>
</evidence>
<gene>
    <name evidence="2" type="ORF">EVOR1521_LOCUS19823</name>
</gene>
<feature type="compositionally biased region" description="Basic and acidic residues" evidence="1">
    <location>
        <begin position="189"/>
        <end position="200"/>
    </location>
</feature>
<dbReference type="EMBL" id="CAUJNA010003135">
    <property type="protein sequence ID" value="CAJ1395387.1"/>
    <property type="molecule type" value="Genomic_DNA"/>
</dbReference>
<organism evidence="2 3">
    <name type="scientific">Effrenium voratum</name>
    <dbReference type="NCBI Taxonomy" id="2562239"/>
    <lineage>
        <taxon>Eukaryota</taxon>
        <taxon>Sar</taxon>
        <taxon>Alveolata</taxon>
        <taxon>Dinophyceae</taxon>
        <taxon>Suessiales</taxon>
        <taxon>Symbiodiniaceae</taxon>
        <taxon>Effrenium</taxon>
    </lineage>
</organism>
<sequence>MCRVHSSPSLQKVQDSLAEELRPFQRWPDILVLANSSCRSCSFFLAAWAAKPFAQGDVVIQETLPWMQRSGLKDIAAKQDSSASTTIFEVSTQRPNTGRREMHLAAPLLPTSLLHYTHLLDHHALEEQLPAWEAERPPLVVLRCEVVFQPYQLPLLRLTAAEDMQPFGGELAVAVARCCGPAANSKQPDIGEKDASDPQRRGPGAARCGALVQLQGGGHLHERARPCRCAVLISSSRP</sequence>
<feature type="region of interest" description="Disordered" evidence="1">
    <location>
        <begin position="183"/>
        <end position="204"/>
    </location>
</feature>
<evidence type="ECO:0000256" key="1">
    <source>
        <dbReference type="SAM" id="MobiDB-lite"/>
    </source>
</evidence>
<reference evidence="2" key="1">
    <citation type="submission" date="2023-08" db="EMBL/GenBank/DDBJ databases">
        <authorList>
            <person name="Chen Y."/>
            <person name="Shah S."/>
            <person name="Dougan E. K."/>
            <person name="Thang M."/>
            <person name="Chan C."/>
        </authorList>
    </citation>
    <scope>NUCLEOTIDE SEQUENCE</scope>
</reference>
<accession>A0AA36IWP7</accession>
<proteinExistence type="predicted"/>
<evidence type="ECO:0000313" key="3">
    <source>
        <dbReference type="Proteomes" id="UP001178507"/>
    </source>
</evidence>